<evidence type="ECO:0000313" key="1">
    <source>
        <dbReference type="EMBL" id="PIO96493.1"/>
    </source>
</evidence>
<dbReference type="InterPro" id="IPR029044">
    <property type="entry name" value="Nucleotide-diphossugar_trans"/>
</dbReference>
<dbReference type="Proteomes" id="UP000231070">
    <property type="component" value="Unassembled WGS sequence"/>
</dbReference>
<dbReference type="SUPFAM" id="SSF53448">
    <property type="entry name" value="Nucleotide-diphospho-sugar transferases"/>
    <property type="match status" value="1"/>
</dbReference>
<proteinExistence type="predicted"/>
<evidence type="ECO:0008006" key="3">
    <source>
        <dbReference type="Google" id="ProtNLM"/>
    </source>
</evidence>
<dbReference type="RefSeq" id="WP_100083264.1">
    <property type="nucleotide sequence ID" value="NZ_NQVN01000032.1"/>
</dbReference>
<keyword evidence="2" id="KW-1185">Reference proteome</keyword>
<name>A0A2G9WP97_9HYPH</name>
<reference evidence="1 2" key="1">
    <citation type="submission" date="2017-08" db="EMBL/GenBank/DDBJ databases">
        <title>Pleomorphomonas carboxidotrophicus sp. nov., a new mesophilic hydrogenogenic carboxidotroph.</title>
        <authorList>
            <person name="Esquivel-Elizondo S."/>
            <person name="Krajmalnik-Brown R."/>
            <person name="Maldonado J."/>
        </authorList>
    </citation>
    <scope>NUCLEOTIDE SEQUENCE [LARGE SCALE GENOMIC DNA]</scope>
    <source>
        <strain evidence="1 2">SVCO-16</strain>
    </source>
</reference>
<sequence>MASFDLCVVASRRPDLLAVTLQSFSDHFFSRCVPARVFVNLDPIFGSEDDHRAVVSIVRARFSAATVFEPATAGFGAAVKRLWSATQADYVFHLEDDWVANFDISQDIFNHFDDRRIQQVSFHRNENWDFRKKGRFHKKKNYLRLMGVKLPIYTSMPQFTTSPSILRGEFARAAASLMDPARDPEKQFYSSVNIELERFAKPFRNYVYSPSSAPVIRDIGIEWREARGIQKIIRNATSTWESAP</sequence>
<protein>
    <recommendedName>
        <fullName evidence="3">Glycosyltransferase 2-like domain-containing protein</fullName>
    </recommendedName>
</protein>
<dbReference type="Gene3D" id="3.90.550.10">
    <property type="entry name" value="Spore Coat Polysaccharide Biosynthesis Protein SpsA, Chain A"/>
    <property type="match status" value="1"/>
</dbReference>
<dbReference type="EMBL" id="NQVN01000032">
    <property type="protein sequence ID" value="PIO96493.1"/>
    <property type="molecule type" value="Genomic_DNA"/>
</dbReference>
<evidence type="ECO:0000313" key="2">
    <source>
        <dbReference type="Proteomes" id="UP000231070"/>
    </source>
</evidence>
<gene>
    <name evidence="1" type="ORF">CJ014_25005</name>
</gene>
<dbReference type="OrthoDB" id="848759at2"/>
<organism evidence="1 2">
    <name type="scientific">Pleomorphomonas carboxyditropha</name>
    <dbReference type="NCBI Taxonomy" id="2023338"/>
    <lineage>
        <taxon>Bacteria</taxon>
        <taxon>Pseudomonadati</taxon>
        <taxon>Pseudomonadota</taxon>
        <taxon>Alphaproteobacteria</taxon>
        <taxon>Hyphomicrobiales</taxon>
        <taxon>Pleomorphomonadaceae</taxon>
        <taxon>Pleomorphomonas</taxon>
    </lineage>
</organism>
<accession>A0A2G9WP97</accession>
<comment type="caution">
    <text evidence="1">The sequence shown here is derived from an EMBL/GenBank/DDBJ whole genome shotgun (WGS) entry which is preliminary data.</text>
</comment>
<dbReference type="AlphaFoldDB" id="A0A2G9WP97"/>